<name>A0A7T1TA03_9ACTN</name>
<feature type="domain" description="S-Me-THD-like C-terminal" evidence="2">
    <location>
        <begin position="169"/>
        <end position="380"/>
    </location>
</feature>
<dbReference type="Proteomes" id="UP000595046">
    <property type="component" value="Chromosome"/>
</dbReference>
<dbReference type="InterPro" id="IPR048350">
    <property type="entry name" value="S-Me-THD-like_C"/>
</dbReference>
<proteinExistence type="predicted"/>
<dbReference type="Gene3D" id="3.40.1610.10">
    <property type="entry name" value="CV3147-like domain"/>
    <property type="match status" value="1"/>
</dbReference>
<evidence type="ECO:0000259" key="1">
    <source>
        <dbReference type="Pfam" id="PF06032"/>
    </source>
</evidence>
<evidence type="ECO:0000313" key="4">
    <source>
        <dbReference type="Proteomes" id="UP000595046"/>
    </source>
</evidence>
<dbReference type="Pfam" id="PF06032">
    <property type="entry name" value="S-Me-THD_N"/>
    <property type="match status" value="1"/>
</dbReference>
<organism evidence="3 4">
    <name type="scientific">Streptomyces bathyalis</name>
    <dbReference type="NCBI Taxonomy" id="2710756"/>
    <lineage>
        <taxon>Bacteria</taxon>
        <taxon>Bacillati</taxon>
        <taxon>Actinomycetota</taxon>
        <taxon>Actinomycetes</taxon>
        <taxon>Kitasatosporales</taxon>
        <taxon>Streptomycetaceae</taxon>
        <taxon>Streptomyces</taxon>
    </lineage>
</organism>
<evidence type="ECO:0000259" key="2">
    <source>
        <dbReference type="Pfam" id="PF20906"/>
    </source>
</evidence>
<feature type="domain" description="S-Me-THD N-terminal" evidence="1">
    <location>
        <begin position="8"/>
        <end position="165"/>
    </location>
</feature>
<dbReference type="InterPro" id="IPR010318">
    <property type="entry name" value="S-Me-THD_N"/>
</dbReference>
<dbReference type="SUPFAM" id="SSF160991">
    <property type="entry name" value="CV3147-like"/>
    <property type="match status" value="1"/>
</dbReference>
<dbReference type="EMBL" id="CP048882">
    <property type="protein sequence ID" value="QPP09110.1"/>
    <property type="molecule type" value="Genomic_DNA"/>
</dbReference>
<accession>A0A7T1TA03</accession>
<dbReference type="KEGG" id="sbat:G4Z16_24890"/>
<dbReference type="Pfam" id="PF20906">
    <property type="entry name" value="S-Me-THD_C"/>
    <property type="match status" value="1"/>
</dbReference>
<evidence type="ECO:0000313" key="3">
    <source>
        <dbReference type="EMBL" id="QPP09110.1"/>
    </source>
</evidence>
<reference evidence="4" key="1">
    <citation type="submission" date="2020-02" db="EMBL/GenBank/DDBJ databases">
        <title>Streptomyces sp. ASO4wet.</title>
        <authorList>
            <person name="Risdian C."/>
            <person name="Landwehr W."/>
            <person name="Schupp P."/>
            <person name="Wink J."/>
        </authorList>
    </citation>
    <scope>NUCLEOTIDE SEQUENCE [LARGE SCALE GENOMIC DNA]</scope>
    <source>
        <strain evidence="4">ASO4wet</strain>
    </source>
</reference>
<dbReference type="AlphaFoldDB" id="A0A7T1TA03"/>
<dbReference type="InterPro" id="IPR024071">
    <property type="entry name" value="S-Me-THD_C_sf"/>
</dbReference>
<keyword evidence="4" id="KW-1185">Reference proteome</keyword>
<dbReference type="Gene3D" id="2.40.390.10">
    <property type="entry name" value="CV3147-like"/>
    <property type="match status" value="1"/>
</dbReference>
<protein>
    <submittedName>
        <fullName evidence="3">DUF917 domain-containing protein</fullName>
    </submittedName>
</protein>
<dbReference type="InterPro" id="IPR027479">
    <property type="entry name" value="S-Me-THD_N_sf"/>
</dbReference>
<sequence length="385" mass="39997">MAWDLQLTDLPDLARGSALLGAGGGGDPYLGESLAADALKSGAGSVRFLDPDELGEDSLVVTTAMLGAPTVLVEKLPNGTEAALALRALEQRLGRPVTATMPAECGGMNSMVPLLAAAQLALPVVDADGMGRAFPELSMTTFGACGLPGSPMAMADEHGSVAVVETGSDNRRLESLARALAVSMGASASIAIYPMSGRDVRRTAVPRTVSTAVRLGRAVREAQERHSDPFSALQEALPHTVYRHGRVVFSGKVVDVERRTADGFARGRAVVAPDRAVADRTATDSTAADNASADGAEAMCELVFQNENLVARVGGRTVAVVPDLVTVLHADSGEPITTEGLSFGQRVRVFVISAPDRLCTPEALATFGPRAFGVDEDYRPAAPLP</sequence>
<gene>
    <name evidence="3" type="ORF">G4Z16_24890</name>
</gene>
<dbReference type="RefSeq" id="WP_197352885.1">
    <property type="nucleotide sequence ID" value="NZ_CP048882.1"/>
</dbReference>